<evidence type="ECO:0000313" key="2">
    <source>
        <dbReference type="Proteomes" id="UP000286806"/>
    </source>
</evidence>
<dbReference type="GO" id="GO:0030151">
    <property type="term" value="F:molybdenum ion binding"/>
    <property type="evidence" value="ECO:0007669"/>
    <property type="project" value="InterPro"/>
</dbReference>
<comment type="caution">
    <text evidence="1">The sequence shown here is derived from an EMBL/GenBank/DDBJ whole genome shotgun (WGS) entry which is preliminary data.</text>
</comment>
<accession>A0A401JC11</accession>
<dbReference type="RefSeq" id="WP_124704048.1">
    <property type="nucleotide sequence ID" value="NZ_BGOW01000006.1"/>
</dbReference>
<dbReference type="Proteomes" id="UP000286806">
    <property type="component" value="Unassembled WGS sequence"/>
</dbReference>
<dbReference type="AlphaFoldDB" id="A0A401JC11"/>
<protein>
    <submittedName>
        <fullName evidence="1">Nitrogenase FeMo-cofactor synthesis molybdenum delivery protein NifQ</fullName>
    </submittedName>
</protein>
<dbReference type="EMBL" id="BGOW01000006">
    <property type="protein sequence ID" value="GBL45225.1"/>
    <property type="molecule type" value="Genomic_DNA"/>
</dbReference>
<proteinExistence type="predicted"/>
<dbReference type="OrthoDB" id="192277at2"/>
<name>A0A401JC11_9PROT</name>
<gene>
    <name evidence="1" type="ORF">SFMTTN_1029</name>
</gene>
<sequence>MRRDLLDFDMLMRHARDPDDVLAQTFARVIVAAARGTLAAPGIGMGLDRKRFGALVACYFPGAEVQLFGARCDPAAPCADCTPVPLNEFEDLLDLLLEHRSDVSEQTEWLAYAVASGCMGGDHLYQDMGMPDRQALSALLERYFTALYLKNVGNMKWKKFFYKQLCDRAEIKMCPAPSCQVCNDYHNCFGSEEDELALAMEEKAAR</sequence>
<dbReference type="InterPro" id="IPR006975">
    <property type="entry name" value="NifQ"/>
</dbReference>
<evidence type="ECO:0000313" key="1">
    <source>
        <dbReference type="EMBL" id="GBL45225.1"/>
    </source>
</evidence>
<organism evidence="1 2">
    <name type="scientific">Sulfuriferula multivorans</name>
    <dbReference type="NCBI Taxonomy" id="1559896"/>
    <lineage>
        <taxon>Bacteria</taxon>
        <taxon>Pseudomonadati</taxon>
        <taxon>Pseudomonadota</taxon>
        <taxon>Betaproteobacteria</taxon>
        <taxon>Nitrosomonadales</taxon>
        <taxon>Sulfuricellaceae</taxon>
        <taxon>Sulfuriferula</taxon>
    </lineage>
</organism>
<reference evidence="1 2" key="1">
    <citation type="journal article" date="2019" name="Front. Microbiol.">
        <title>Genomes of Neutrophilic Sulfur-Oxidizing Chemolithoautotrophs Representing 9 Proteobacterial Species From 8 Genera.</title>
        <authorList>
            <person name="Watanabe T."/>
            <person name="Kojima H."/>
            <person name="Umezawa K."/>
            <person name="Hori C."/>
            <person name="Takasuka T.E."/>
            <person name="Kato Y."/>
            <person name="Fukui M."/>
        </authorList>
    </citation>
    <scope>NUCLEOTIDE SEQUENCE [LARGE SCALE GENOMIC DNA]</scope>
    <source>
        <strain evidence="1 2">TTN</strain>
    </source>
</reference>
<dbReference type="Pfam" id="PF04891">
    <property type="entry name" value="NifQ"/>
    <property type="match status" value="1"/>
</dbReference>
<keyword evidence="2" id="KW-1185">Reference proteome</keyword>
<dbReference type="GO" id="GO:0009399">
    <property type="term" value="P:nitrogen fixation"/>
    <property type="evidence" value="ECO:0007669"/>
    <property type="project" value="InterPro"/>
</dbReference>